<feature type="domain" description="Putative restriction endonuclease" evidence="1">
    <location>
        <begin position="13"/>
        <end position="178"/>
    </location>
</feature>
<dbReference type="eggNOG" id="COG4636">
    <property type="taxonomic scope" value="Bacteria"/>
</dbReference>
<reference evidence="3" key="1">
    <citation type="submission" date="2010-02" db="EMBL/GenBank/DDBJ databases">
        <title>Complete sequence of Desulfurivibrio alkaliphilus AHT2.</title>
        <authorList>
            <consortium name="US DOE Joint Genome Institute"/>
            <person name="Pitluck S."/>
            <person name="Chertkov O."/>
            <person name="Detter J.C."/>
            <person name="Han C."/>
            <person name="Tapia R."/>
            <person name="Larimer F."/>
            <person name="Land M."/>
            <person name="Hauser L."/>
            <person name="Kyrpides N."/>
            <person name="Mikhailova N."/>
            <person name="Sorokin D.Y."/>
            <person name="Muyzer G."/>
            <person name="Woyke T."/>
        </authorList>
    </citation>
    <scope>NUCLEOTIDE SEQUENCE [LARGE SCALE GENOMIC DNA]</scope>
    <source>
        <strain evidence="3">DSM 19089 / UNIQEM U267 / AHT2</strain>
    </source>
</reference>
<dbReference type="Gene3D" id="3.90.1570.10">
    <property type="entry name" value="tt1808, chain A"/>
    <property type="match status" value="1"/>
</dbReference>
<dbReference type="STRING" id="589865.DaAHT2_1410"/>
<evidence type="ECO:0000313" key="2">
    <source>
        <dbReference type="EMBL" id="ADH86105.1"/>
    </source>
</evidence>
<dbReference type="AlphaFoldDB" id="D6Z3I0"/>
<dbReference type="OrthoDB" id="5503005at2"/>
<protein>
    <recommendedName>
        <fullName evidence="1">Putative restriction endonuclease domain-containing protein</fullName>
    </recommendedName>
</protein>
<keyword evidence="3" id="KW-1185">Reference proteome</keyword>
<accession>D6Z3I0</accession>
<dbReference type="EMBL" id="CP001940">
    <property type="protein sequence ID" value="ADH86105.1"/>
    <property type="molecule type" value="Genomic_DNA"/>
</dbReference>
<evidence type="ECO:0000313" key="3">
    <source>
        <dbReference type="Proteomes" id="UP000001508"/>
    </source>
</evidence>
<name>D6Z3I0_DESAT</name>
<dbReference type="Pfam" id="PF05685">
    <property type="entry name" value="Uma2"/>
    <property type="match status" value="1"/>
</dbReference>
<dbReference type="SUPFAM" id="SSF52980">
    <property type="entry name" value="Restriction endonuclease-like"/>
    <property type="match status" value="1"/>
</dbReference>
<sequence>MGQAQPLQLMTAAEYLQWEPPQQEKHEFIGGELYAMGGASRRHVTVTGNLFAELDRALEGTPCRVYMADMWLQVVADEVYFYPDVMVTCDSADHRAEQYMCSPIFLAEVLSPSNEIFDRKEKASYYRRLPSLQEFLFIDPDRRSMELYRRNQAGLWELRDFIADQPLPHSLPLASLELEIARERIFRNVD</sequence>
<organism evidence="2 3">
    <name type="scientific">Desulfurivibrio alkaliphilus (strain DSM 19089 / UNIQEM U267 / AHT2)</name>
    <dbReference type="NCBI Taxonomy" id="589865"/>
    <lineage>
        <taxon>Bacteria</taxon>
        <taxon>Pseudomonadati</taxon>
        <taxon>Thermodesulfobacteriota</taxon>
        <taxon>Desulfobulbia</taxon>
        <taxon>Desulfobulbales</taxon>
        <taxon>Desulfobulbaceae</taxon>
        <taxon>Desulfurivibrio</taxon>
    </lineage>
</organism>
<dbReference type="PANTHER" id="PTHR36558:SF1">
    <property type="entry name" value="RESTRICTION ENDONUCLEASE DOMAIN-CONTAINING PROTEIN-RELATED"/>
    <property type="match status" value="1"/>
</dbReference>
<evidence type="ECO:0000259" key="1">
    <source>
        <dbReference type="Pfam" id="PF05685"/>
    </source>
</evidence>
<dbReference type="InterPro" id="IPR011335">
    <property type="entry name" value="Restrct_endonuc-II-like"/>
</dbReference>
<dbReference type="InterPro" id="IPR012296">
    <property type="entry name" value="Nuclease_put_TT1808"/>
</dbReference>
<dbReference type="KEGG" id="dak:DaAHT2_1410"/>
<dbReference type="RefSeq" id="WP_013163633.1">
    <property type="nucleotide sequence ID" value="NC_014216.1"/>
</dbReference>
<dbReference type="Proteomes" id="UP000001508">
    <property type="component" value="Chromosome"/>
</dbReference>
<dbReference type="HOGENOM" id="CLU_076312_6_2_7"/>
<dbReference type="InterPro" id="IPR008538">
    <property type="entry name" value="Uma2"/>
</dbReference>
<proteinExistence type="predicted"/>
<dbReference type="CDD" id="cd06260">
    <property type="entry name" value="DUF820-like"/>
    <property type="match status" value="1"/>
</dbReference>
<gene>
    <name evidence="2" type="ordered locus">DaAHT2_1410</name>
</gene>
<dbReference type="InParanoid" id="D6Z3I0"/>
<dbReference type="PANTHER" id="PTHR36558">
    <property type="entry name" value="GLR1098 PROTEIN"/>
    <property type="match status" value="1"/>
</dbReference>